<evidence type="ECO:0000313" key="1">
    <source>
        <dbReference type="EMBL" id="KAF2628223.1"/>
    </source>
</evidence>
<comment type="caution">
    <text evidence="1">The sequence shown here is derived from an EMBL/GenBank/DDBJ whole genome shotgun (WGS) entry which is preliminary data.</text>
</comment>
<evidence type="ECO:0000313" key="2">
    <source>
        <dbReference type="Proteomes" id="UP000799754"/>
    </source>
</evidence>
<keyword evidence="2" id="KW-1185">Reference proteome</keyword>
<organism evidence="1 2">
    <name type="scientific">Macroventuria anomochaeta</name>
    <dbReference type="NCBI Taxonomy" id="301207"/>
    <lineage>
        <taxon>Eukaryota</taxon>
        <taxon>Fungi</taxon>
        <taxon>Dikarya</taxon>
        <taxon>Ascomycota</taxon>
        <taxon>Pezizomycotina</taxon>
        <taxon>Dothideomycetes</taxon>
        <taxon>Pleosporomycetidae</taxon>
        <taxon>Pleosporales</taxon>
        <taxon>Pleosporineae</taxon>
        <taxon>Didymellaceae</taxon>
        <taxon>Macroventuria</taxon>
    </lineage>
</organism>
<dbReference type="EMBL" id="MU006714">
    <property type="protein sequence ID" value="KAF2628223.1"/>
    <property type="molecule type" value="Genomic_DNA"/>
</dbReference>
<dbReference type="Proteomes" id="UP000799754">
    <property type="component" value="Unassembled WGS sequence"/>
</dbReference>
<reference evidence="1" key="1">
    <citation type="journal article" date="2020" name="Stud. Mycol.">
        <title>101 Dothideomycetes genomes: a test case for predicting lifestyles and emergence of pathogens.</title>
        <authorList>
            <person name="Haridas S."/>
            <person name="Albert R."/>
            <person name="Binder M."/>
            <person name="Bloem J."/>
            <person name="Labutti K."/>
            <person name="Salamov A."/>
            <person name="Andreopoulos B."/>
            <person name="Baker S."/>
            <person name="Barry K."/>
            <person name="Bills G."/>
            <person name="Bluhm B."/>
            <person name="Cannon C."/>
            <person name="Castanera R."/>
            <person name="Culley D."/>
            <person name="Daum C."/>
            <person name="Ezra D."/>
            <person name="Gonzalez J."/>
            <person name="Henrissat B."/>
            <person name="Kuo A."/>
            <person name="Liang C."/>
            <person name="Lipzen A."/>
            <person name="Lutzoni F."/>
            <person name="Magnuson J."/>
            <person name="Mondo S."/>
            <person name="Nolan M."/>
            <person name="Ohm R."/>
            <person name="Pangilinan J."/>
            <person name="Park H.-J."/>
            <person name="Ramirez L."/>
            <person name="Alfaro M."/>
            <person name="Sun H."/>
            <person name="Tritt A."/>
            <person name="Yoshinaga Y."/>
            <person name="Zwiers L.-H."/>
            <person name="Turgeon B."/>
            <person name="Goodwin S."/>
            <person name="Spatafora J."/>
            <person name="Crous P."/>
            <person name="Grigoriev I."/>
        </authorList>
    </citation>
    <scope>NUCLEOTIDE SEQUENCE</scope>
    <source>
        <strain evidence="1">CBS 525.71</strain>
    </source>
</reference>
<proteinExistence type="predicted"/>
<accession>A0ACB6S4D0</accession>
<protein>
    <submittedName>
        <fullName evidence="1">Uncharacterized protein</fullName>
    </submittedName>
</protein>
<sequence length="208" mass="21946">MLGGGPSGDRIGFQTCNGPGAITEYVVGGAGVYVWVFSGFSFYFGPELIITTSGKMYHPHTNLPIISRRFVYRLAFFYVFGALAIGVICRSDAEGLTSGAGNAKASPWVIAICNAGISALPSIVNCGILTNAWSAGNSFLHMSSRSLYFAALVGNAPEIFTRCNSYGLPIYAVIATSLFSLLAYLSVSSAGTVFNWIISLTNTVGYTG</sequence>
<name>A0ACB6S4D0_9PLEO</name>
<gene>
    <name evidence="1" type="ORF">BU25DRAFT_391836</name>
</gene>